<feature type="transmembrane region" description="Helical" evidence="1">
    <location>
        <begin position="9"/>
        <end position="31"/>
    </location>
</feature>
<evidence type="ECO:0000313" key="3">
    <source>
        <dbReference type="Proteomes" id="UP000004407"/>
    </source>
</evidence>
<proteinExistence type="predicted"/>
<dbReference type="eggNOG" id="ENOG5033SPX">
    <property type="taxonomic scope" value="Bacteria"/>
</dbReference>
<evidence type="ECO:0000313" key="2">
    <source>
        <dbReference type="EMBL" id="EHJ42061.1"/>
    </source>
</evidence>
<dbReference type="GeneID" id="78336033"/>
<dbReference type="PATRIC" id="fig|1002367.3.peg.97"/>
<gene>
    <name evidence="2" type="ORF">HMPREF0673_00120</name>
</gene>
<dbReference type="RefSeq" id="WP_007896749.1">
    <property type="nucleotide sequence ID" value="NZ_JH379344.1"/>
</dbReference>
<dbReference type="HOGENOM" id="CLU_952053_0_0_10"/>
<organism evidence="2 3">
    <name type="scientific">Leyella stercorea DSM 18206</name>
    <dbReference type="NCBI Taxonomy" id="1002367"/>
    <lineage>
        <taxon>Bacteria</taxon>
        <taxon>Pseudomonadati</taxon>
        <taxon>Bacteroidota</taxon>
        <taxon>Bacteroidia</taxon>
        <taxon>Bacteroidales</taxon>
        <taxon>Prevotellaceae</taxon>
        <taxon>Leyella</taxon>
    </lineage>
</organism>
<reference evidence="2 3" key="1">
    <citation type="submission" date="2011-08" db="EMBL/GenBank/DDBJ databases">
        <authorList>
            <person name="Weinstock G."/>
            <person name="Sodergren E."/>
            <person name="Clifton S."/>
            <person name="Fulton L."/>
            <person name="Fulton B."/>
            <person name="Courtney L."/>
            <person name="Fronick C."/>
            <person name="Harrison M."/>
            <person name="Strong C."/>
            <person name="Farmer C."/>
            <person name="Delahaunty K."/>
            <person name="Markovic C."/>
            <person name="Hall O."/>
            <person name="Minx P."/>
            <person name="Tomlinson C."/>
            <person name="Mitreva M."/>
            <person name="Hou S."/>
            <person name="Chen J."/>
            <person name="Wollam A."/>
            <person name="Pepin K.H."/>
            <person name="Johnson M."/>
            <person name="Bhonagiri V."/>
            <person name="Zhang X."/>
            <person name="Suruliraj S."/>
            <person name="Warren W."/>
            <person name="Chinwalla A."/>
            <person name="Mardis E.R."/>
            <person name="Wilson R.K."/>
        </authorList>
    </citation>
    <scope>NUCLEOTIDE SEQUENCE [LARGE SCALE GENOMIC DNA]</scope>
    <source>
        <strain evidence="2 3">DSM 18206</strain>
    </source>
</reference>
<dbReference type="EMBL" id="AFZZ01000019">
    <property type="protein sequence ID" value="EHJ42061.1"/>
    <property type="molecule type" value="Genomic_DNA"/>
</dbReference>
<evidence type="ECO:0008006" key="4">
    <source>
        <dbReference type="Google" id="ProtNLM"/>
    </source>
</evidence>
<sequence length="283" mass="33130">MKYMNFKNVVIFILSLITVWIVVVFFCYKGYLTNIEVGQIQLGDCRDFTTQDGIIFDTGADFSYISSNKIGFPFFLFPVLVNDGEGNNKILPMYFTQYFEVNDKVKIKNFAYFSGFKSNRIKAIIGMNVLSKLNMLFLSTQNTLDIKSFDFKPQIPSSATILKYKDRICPKVTLRLDNEVIDDILIDTGFDGDLSIDEHYIEKLKSNHSCDTMIRTNNTLFDTQKVKKIIFSELYINERLYKNIHVVQLKKRLLGSKFLKQFDRVFWDSKNLTVYMWNENDEY</sequence>
<keyword evidence="1" id="KW-1133">Transmembrane helix</keyword>
<dbReference type="InterPro" id="IPR021109">
    <property type="entry name" value="Peptidase_aspartic_dom_sf"/>
</dbReference>
<dbReference type="Proteomes" id="UP000004407">
    <property type="component" value="Unassembled WGS sequence"/>
</dbReference>
<evidence type="ECO:0000256" key="1">
    <source>
        <dbReference type="SAM" id="Phobius"/>
    </source>
</evidence>
<dbReference type="PROSITE" id="PS00141">
    <property type="entry name" value="ASP_PROTEASE"/>
    <property type="match status" value="1"/>
</dbReference>
<comment type="caution">
    <text evidence="2">The sequence shown here is derived from an EMBL/GenBank/DDBJ whole genome shotgun (WGS) entry which is preliminary data.</text>
</comment>
<dbReference type="SUPFAM" id="SSF50630">
    <property type="entry name" value="Acid proteases"/>
    <property type="match status" value="1"/>
</dbReference>
<keyword evidence="1" id="KW-0812">Transmembrane</keyword>
<dbReference type="GO" id="GO:0004190">
    <property type="term" value="F:aspartic-type endopeptidase activity"/>
    <property type="evidence" value="ECO:0007669"/>
    <property type="project" value="InterPro"/>
</dbReference>
<accession>G6AU36</accession>
<dbReference type="AlphaFoldDB" id="G6AU36"/>
<dbReference type="GO" id="GO:0006508">
    <property type="term" value="P:proteolysis"/>
    <property type="evidence" value="ECO:0007669"/>
    <property type="project" value="InterPro"/>
</dbReference>
<name>G6AU36_9BACT</name>
<keyword evidence="1" id="KW-0472">Membrane</keyword>
<protein>
    <recommendedName>
        <fullName evidence="4">Peptidase A2 domain-containing protein</fullName>
    </recommendedName>
</protein>
<dbReference type="InterPro" id="IPR001969">
    <property type="entry name" value="Aspartic_peptidase_AS"/>
</dbReference>